<reference evidence="1 2" key="1">
    <citation type="submission" date="2019-11" db="EMBL/GenBank/DDBJ databases">
        <authorList>
            <consortium name="PulseNet: The National Subtyping Network for Foodborne Disease Surveillance"/>
            <person name="Tarr C.L."/>
            <person name="Trees E."/>
            <person name="Katz L.S."/>
            <person name="Carleton-Romer H.A."/>
            <person name="Stroika S."/>
            <person name="Kucerova Z."/>
            <person name="Roache K.F."/>
            <person name="Sabol A.L."/>
            <person name="Besser J."/>
            <person name="Gerner-Smidt P."/>
        </authorList>
    </citation>
    <scope>NUCLEOTIDE SEQUENCE [LARGE SCALE GENOMIC DNA]</scope>
    <source>
        <strain evidence="1 2">PNUSAC013627</strain>
    </source>
</reference>
<evidence type="ECO:0000313" key="1">
    <source>
        <dbReference type="EMBL" id="EDP6815287.1"/>
    </source>
</evidence>
<name>A0A5L8MIH0_CAMLA</name>
<protein>
    <submittedName>
        <fullName evidence="1">Uncharacterized protein</fullName>
    </submittedName>
</protein>
<organism evidence="1 2">
    <name type="scientific">Campylobacter lari</name>
    <dbReference type="NCBI Taxonomy" id="201"/>
    <lineage>
        <taxon>Bacteria</taxon>
        <taxon>Pseudomonadati</taxon>
        <taxon>Campylobacterota</taxon>
        <taxon>Epsilonproteobacteria</taxon>
        <taxon>Campylobacterales</taxon>
        <taxon>Campylobacteraceae</taxon>
        <taxon>Campylobacter</taxon>
    </lineage>
</organism>
<gene>
    <name evidence="1" type="ORF">GL567_06890</name>
</gene>
<dbReference type="AlphaFoldDB" id="A0A5L8MIH0"/>
<accession>A0A5L8MIH0</accession>
<sequence length="101" mass="12326">MFSEKGFLFQIRFNNCESKFNDTITMFALSLAYREKMEYYLNLTSSIIDKENYHDVIDIKKDFYVFNLQYFLVIQYTITTNNNMQYGKSYFIRYFRTTSRA</sequence>
<evidence type="ECO:0000313" key="2">
    <source>
        <dbReference type="Proteomes" id="UP000471322"/>
    </source>
</evidence>
<dbReference type="EMBL" id="AANNSE010000009">
    <property type="protein sequence ID" value="EDP6815287.1"/>
    <property type="molecule type" value="Genomic_DNA"/>
</dbReference>
<dbReference type="RefSeq" id="WP_214098546.1">
    <property type="nucleotide sequence ID" value="NZ_JAHCYN010000006.1"/>
</dbReference>
<comment type="caution">
    <text evidence="1">The sequence shown here is derived from an EMBL/GenBank/DDBJ whole genome shotgun (WGS) entry which is preliminary data.</text>
</comment>
<dbReference type="Proteomes" id="UP000471322">
    <property type="component" value="Unassembled WGS sequence"/>
</dbReference>
<proteinExistence type="predicted"/>